<comment type="caution">
    <text evidence="2">The sequence shown here is derived from an EMBL/GenBank/DDBJ whole genome shotgun (WGS) entry which is preliminary data.</text>
</comment>
<dbReference type="EMBL" id="CAMXCT020003532">
    <property type="protein sequence ID" value="CAL1158312.1"/>
    <property type="molecule type" value="Genomic_DNA"/>
</dbReference>
<evidence type="ECO:0000313" key="2">
    <source>
        <dbReference type="EMBL" id="CAI4004937.1"/>
    </source>
</evidence>
<name>A0A9P1DAD5_9DINO</name>
<feature type="non-terminal residue" evidence="2">
    <location>
        <position position="81"/>
    </location>
</feature>
<accession>A0A9P1DAD5</accession>
<protein>
    <submittedName>
        <fullName evidence="2">Uncharacterized protein</fullName>
    </submittedName>
</protein>
<proteinExistence type="predicted"/>
<dbReference type="Proteomes" id="UP001152797">
    <property type="component" value="Unassembled WGS sequence"/>
</dbReference>
<gene>
    <name evidence="2" type="ORF">C1SCF055_LOCUS30698</name>
</gene>
<dbReference type="EMBL" id="CAMXCT030003532">
    <property type="protein sequence ID" value="CAL4792249.1"/>
    <property type="molecule type" value="Genomic_DNA"/>
</dbReference>
<dbReference type="EMBL" id="CAMXCT010003532">
    <property type="protein sequence ID" value="CAI4004937.1"/>
    <property type="molecule type" value="Genomic_DNA"/>
</dbReference>
<evidence type="ECO:0000313" key="4">
    <source>
        <dbReference type="Proteomes" id="UP001152797"/>
    </source>
</evidence>
<evidence type="ECO:0000313" key="3">
    <source>
        <dbReference type="EMBL" id="CAL4792249.1"/>
    </source>
</evidence>
<keyword evidence="4" id="KW-1185">Reference proteome</keyword>
<sequence length="81" mass="8664">MAGGGTWRDVAGRGGTWRETVGICAGRCGRCARRPSSCTRSWSRTRFASAEAAATPKSSRGSSIDSIETRSFPRGGCRHKE</sequence>
<reference evidence="2" key="1">
    <citation type="submission" date="2022-10" db="EMBL/GenBank/DDBJ databases">
        <authorList>
            <person name="Chen Y."/>
            <person name="Dougan E. K."/>
            <person name="Chan C."/>
            <person name="Rhodes N."/>
            <person name="Thang M."/>
        </authorList>
    </citation>
    <scope>NUCLEOTIDE SEQUENCE</scope>
</reference>
<organism evidence="2">
    <name type="scientific">Cladocopium goreaui</name>
    <dbReference type="NCBI Taxonomy" id="2562237"/>
    <lineage>
        <taxon>Eukaryota</taxon>
        <taxon>Sar</taxon>
        <taxon>Alveolata</taxon>
        <taxon>Dinophyceae</taxon>
        <taxon>Suessiales</taxon>
        <taxon>Symbiodiniaceae</taxon>
        <taxon>Cladocopium</taxon>
    </lineage>
</organism>
<evidence type="ECO:0000256" key="1">
    <source>
        <dbReference type="SAM" id="MobiDB-lite"/>
    </source>
</evidence>
<reference evidence="3 4" key="2">
    <citation type="submission" date="2024-05" db="EMBL/GenBank/DDBJ databases">
        <authorList>
            <person name="Chen Y."/>
            <person name="Shah S."/>
            <person name="Dougan E. K."/>
            <person name="Thang M."/>
            <person name="Chan C."/>
        </authorList>
    </citation>
    <scope>NUCLEOTIDE SEQUENCE [LARGE SCALE GENOMIC DNA]</scope>
</reference>
<feature type="region of interest" description="Disordered" evidence="1">
    <location>
        <begin position="49"/>
        <end position="81"/>
    </location>
</feature>
<dbReference type="AlphaFoldDB" id="A0A9P1DAD5"/>
<feature type="compositionally biased region" description="Polar residues" evidence="1">
    <location>
        <begin position="56"/>
        <end position="66"/>
    </location>
</feature>